<sequence length="327" mass="34872">MPQYDLPLPELERYRPERHEPADFDAFWSRTLAETAAHPLAAVFTEVDAGFTELVTEDVVFAGFGGHPIRGWMLRPRHAEGPLPAVVTYIGYGGGRGHLAEWTALPSAGFAHFVMDLRGQGAGHRRADTVDPGVGGPHFGGFLTLGIESPEGYYYRRVFADAVRAVEAVQGHPAVDPARVVISGGSQGGAIALAAAALTPGAVPVTPVGVIVDVPFLSDVRRAVRLVDTAPYSELVSWLGVQIDPERQERAFSTIDYFDGVNLAARGTMPASFAVALLDDICPPSTVYGAYNSYAGEKTMTVYPFNGHANGGAARIAEHIAFARSLT</sequence>
<dbReference type="PANTHER" id="PTHR40111">
    <property type="entry name" value="CEPHALOSPORIN-C DEACETYLASE"/>
    <property type="match status" value="1"/>
</dbReference>
<dbReference type="RefSeq" id="WP_259481426.1">
    <property type="nucleotide sequence ID" value="NZ_BAAAQY010000014.1"/>
</dbReference>
<dbReference type="Pfam" id="PF05448">
    <property type="entry name" value="AXE1"/>
    <property type="match status" value="1"/>
</dbReference>
<dbReference type="InterPro" id="IPR039069">
    <property type="entry name" value="CE7"/>
</dbReference>
<dbReference type="EMBL" id="BAAAQY010000014">
    <property type="protein sequence ID" value="GAA2248869.1"/>
    <property type="molecule type" value="Genomic_DNA"/>
</dbReference>
<dbReference type="PANTHER" id="PTHR40111:SF1">
    <property type="entry name" value="CEPHALOSPORIN-C DEACETYLASE"/>
    <property type="match status" value="1"/>
</dbReference>
<evidence type="ECO:0000313" key="2">
    <source>
        <dbReference type="EMBL" id="GAA2248869.1"/>
    </source>
</evidence>
<protein>
    <submittedName>
        <fullName evidence="2">Cephalosporin-C deacetylase</fullName>
    </submittedName>
</protein>
<comment type="caution">
    <text evidence="2">The sequence shown here is derived from an EMBL/GenBank/DDBJ whole genome shotgun (WGS) entry which is preliminary data.</text>
</comment>
<organism evidence="2 3">
    <name type="scientific">Herbiconiux moechotypicola</name>
    <dbReference type="NCBI Taxonomy" id="637393"/>
    <lineage>
        <taxon>Bacteria</taxon>
        <taxon>Bacillati</taxon>
        <taxon>Actinomycetota</taxon>
        <taxon>Actinomycetes</taxon>
        <taxon>Micrococcales</taxon>
        <taxon>Microbacteriaceae</taxon>
        <taxon>Herbiconiux</taxon>
    </lineage>
</organism>
<dbReference type="Gene3D" id="3.40.50.1820">
    <property type="entry name" value="alpha/beta hydrolase"/>
    <property type="match status" value="1"/>
</dbReference>
<name>A0ABN3E4Y9_9MICO</name>
<evidence type="ECO:0000313" key="3">
    <source>
        <dbReference type="Proteomes" id="UP001500929"/>
    </source>
</evidence>
<proteinExistence type="predicted"/>
<dbReference type="Proteomes" id="UP001500929">
    <property type="component" value="Unassembled WGS sequence"/>
</dbReference>
<keyword evidence="3" id="KW-1185">Reference proteome</keyword>
<feature type="domain" description="Acetyl xylan esterase" evidence="1">
    <location>
        <begin position="1"/>
        <end position="323"/>
    </location>
</feature>
<dbReference type="InterPro" id="IPR008391">
    <property type="entry name" value="AXE1_dom"/>
</dbReference>
<gene>
    <name evidence="2" type="primary">axeA_2</name>
    <name evidence="2" type="ORF">GCM10009851_37910</name>
</gene>
<dbReference type="SUPFAM" id="SSF53474">
    <property type="entry name" value="alpha/beta-Hydrolases"/>
    <property type="match status" value="1"/>
</dbReference>
<reference evidence="2 3" key="1">
    <citation type="journal article" date="2019" name="Int. J. Syst. Evol. Microbiol.">
        <title>The Global Catalogue of Microorganisms (GCM) 10K type strain sequencing project: providing services to taxonomists for standard genome sequencing and annotation.</title>
        <authorList>
            <consortium name="The Broad Institute Genomics Platform"/>
            <consortium name="The Broad Institute Genome Sequencing Center for Infectious Disease"/>
            <person name="Wu L."/>
            <person name="Ma J."/>
        </authorList>
    </citation>
    <scope>NUCLEOTIDE SEQUENCE [LARGE SCALE GENOMIC DNA]</scope>
    <source>
        <strain evidence="2 3">JCM 16117</strain>
    </source>
</reference>
<dbReference type="InterPro" id="IPR029058">
    <property type="entry name" value="AB_hydrolase_fold"/>
</dbReference>
<accession>A0ABN3E4Y9</accession>
<evidence type="ECO:0000259" key="1">
    <source>
        <dbReference type="Pfam" id="PF05448"/>
    </source>
</evidence>